<evidence type="ECO:0000259" key="3">
    <source>
        <dbReference type="SMART" id="SM00451"/>
    </source>
</evidence>
<proteinExistence type="predicted"/>
<dbReference type="GO" id="GO:0003676">
    <property type="term" value="F:nucleic acid binding"/>
    <property type="evidence" value="ECO:0007669"/>
    <property type="project" value="InterPro"/>
</dbReference>
<accession>A0A3L6T7A8</accession>
<dbReference type="EMBL" id="PQIB02000002">
    <property type="protein sequence ID" value="RLN34049.1"/>
    <property type="molecule type" value="Genomic_DNA"/>
</dbReference>
<dbReference type="STRING" id="4540.A0A3L6T7A8"/>
<organism evidence="4 5">
    <name type="scientific">Panicum miliaceum</name>
    <name type="common">Proso millet</name>
    <name type="synonym">Broomcorn millet</name>
    <dbReference type="NCBI Taxonomy" id="4540"/>
    <lineage>
        <taxon>Eukaryota</taxon>
        <taxon>Viridiplantae</taxon>
        <taxon>Streptophyta</taxon>
        <taxon>Embryophyta</taxon>
        <taxon>Tracheophyta</taxon>
        <taxon>Spermatophyta</taxon>
        <taxon>Magnoliopsida</taxon>
        <taxon>Liliopsida</taxon>
        <taxon>Poales</taxon>
        <taxon>Poaceae</taxon>
        <taxon>PACMAD clade</taxon>
        <taxon>Panicoideae</taxon>
        <taxon>Panicodae</taxon>
        <taxon>Paniceae</taxon>
        <taxon>Panicinae</taxon>
        <taxon>Panicum</taxon>
        <taxon>Panicum sect. Panicum</taxon>
    </lineage>
</organism>
<evidence type="ECO:0000259" key="2">
    <source>
        <dbReference type="SMART" id="SM00355"/>
    </source>
</evidence>
<keyword evidence="5" id="KW-1185">Reference proteome</keyword>
<dbReference type="OrthoDB" id="434647at2759"/>
<dbReference type="InterPro" id="IPR013087">
    <property type="entry name" value="Znf_C2H2_type"/>
</dbReference>
<dbReference type="PANTHER" id="PTHR47487:SF11">
    <property type="entry name" value="OS09G0421800 PROTEIN"/>
    <property type="match status" value="1"/>
</dbReference>
<name>A0A3L6T7A8_PANMI</name>
<dbReference type="SMART" id="SM00451">
    <property type="entry name" value="ZnF_U1"/>
    <property type="match status" value="2"/>
</dbReference>
<dbReference type="InterPro" id="IPR036236">
    <property type="entry name" value="Znf_C2H2_sf"/>
</dbReference>
<dbReference type="GO" id="GO:0008270">
    <property type="term" value="F:zinc ion binding"/>
    <property type="evidence" value="ECO:0007669"/>
    <property type="project" value="InterPro"/>
</dbReference>
<dbReference type="Pfam" id="PF12874">
    <property type="entry name" value="zf-met"/>
    <property type="match status" value="2"/>
</dbReference>
<evidence type="ECO:0000313" key="4">
    <source>
        <dbReference type="EMBL" id="RLN34049.1"/>
    </source>
</evidence>
<feature type="region of interest" description="Disordered" evidence="1">
    <location>
        <begin position="1"/>
        <end position="39"/>
    </location>
</feature>
<reference evidence="5" key="1">
    <citation type="journal article" date="2019" name="Nat. Commun.">
        <title>The genome of broomcorn millet.</title>
        <authorList>
            <person name="Zou C."/>
            <person name="Miki D."/>
            <person name="Li D."/>
            <person name="Tang Q."/>
            <person name="Xiao L."/>
            <person name="Rajput S."/>
            <person name="Deng P."/>
            <person name="Jia W."/>
            <person name="Huang R."/>
            <person name="Zhang M."/>
            <person name="Sun Y."/>
            <person name="Hu J."/>
            <person name="Fu X."/>
            <person name="Schnable P.S."/>
            <person name="Li F."/>
            <person name="Zhang H."/>
            <person name="Feng B."/>
            <person name="Zhu X."/>
            <person name="Liu R."/>
            <person name="Schnable J.C."/>
            <person name="Zhu J.-K."/>
            <person name="Zhang H."/>
        </authorList>
    </citation>
    <scope>NUCLEOTIDE SEQUENCE [LARGE SCALE GENOMIC DNA]</scope>
</reference>
<gene>
    <name evidence="4" type="ORF">C2845_PM03G34000</name>
</gene>
<evidence type="ECO:0000256" key="1">
    <source>
        <dbReference type="SAM" id="MobiDB-lite"/>
    </source>
</evidence>
<dbReference type="SUPFAM" id="SSF57667">
    <property type="entry name" value="beta-beta-alpha zinc fingers"/>
    <property type="match status" value="2"/>
</dbReference>
<feature type="domain" description="C2H2-type" evidence="2">
    <location>
        <begin position="391"/>
        <end position="415"/>
    </location>
</feature>
<evidence type="ECO:0008006" key="6">
    <source>
        <dbReference type="Google" id="ProtNLM"/>
    </source>
</evidence>
<dbReference type="Proteomes" id="UP000275267">
    <property type="component" value="Unassembled WGS sequence"/>
</dbReference>
<evidence type="ECO:0000313" key="5">
    <source>
        <dbReference type="Proteomes" id="UP000275267"/>
    </source>
</evidence>
<dbReference type="AlphaFoldDB" id="A0A3L6T7A8"/>
<feature type="region of interest" description="Disordered" evidence="1">
    <location>
        <begin position="320"/>
        <end position="345"/>
    </location>
</feature>
<protein>
    <recommendedName>
        <fullName evidence="6">C2H2-type domain-containing protein</fullName>
    </recommendedName>
</protein>
<dbReference type="Gene3D" id="3.30.160.60">
    <property type="entry name" value="Classic Zinc Finger"/>
    <property type="match status" value="2"/>
</dbReference>
<dbReference type="PANTHER" id="PTHR47487">
    <property type="entry name" value="OS06G0651300 PROTEIN-RELATED"/>
    <property type="match status" value="1"/>
</dbReference>
<dbReference type="SMART" id="SM00355">
    <property type="entry name" value="ZnF_C2H2"/>
    <property type="match status" value="2"/>
</dbReference>
<dbReference type="InterPro" id="IPR003604">
    <property type="entry name" value="Matrin/U1-like-C_Znf_C2H2"/>
</dbReference>
<sequence>MEFAHLRRPTPAAADDVETDRLRRFPDLPPPPHGDANASPVDAALARRREELLWELHKARIHHSTILRELVETELAMGFAAAGHNPVHPPCGCRGPAAVRVPPVYPIVEWLPSPGHRCLRALVQEASVPPAANAGARPTLHEVPPGHNDAVGGRHKYDVKDGHDVHQLYESGNQSNGQRKTAETTQVDEINGSMLRPNQYRMAAQESAAFDQQKGREFIVNIAEEKLVNDYLMHVCCGTQRPEQRQLGNGVEQQQECRSPGAGAGAGAHLFNGNAELCLSPSKRSLAEETLVPVAAKAEEVASLENAAYNELKKVEFSESAREGTSAGVKRKLNEASPPVKKQKKPLGRHSCAICHVNTPSPRNLEEHLAGKMHRWNVAAALEASRKMSDWYCKLCDVQCNSEKMLASHLGGKKHHERWLEGLEGRAA</sequence>
<feature type="domain" description="U1-type" evidence="3">
    <location>
        <begin position="388"/>
        <end position="422"/>
    </location>
</feature>
<feature type="domain" description="C2H2-type" evidence="2">
    <location>
        <begin position="350"/>
        <end position="374"/>
    </location>
</feature>
<feature type="domain" description="U1-type" evidence="3">
    <location>
        <begin position="347"/>
        <end position="381"/>
    </location>
</feature>
<feature type="region of interest" description="Disordered" evidence="1">
    <location>
        <begin position="132"/>
        <end position="158"/>
    </location>
</feature>
<comment type="caution">
    <text evidence="4">The sequence shown here is derived from an EMBL/GenBank/DDBJ whole genome shotgun (WGS) entry which is preliminary data.</text>
</comment>